<dbReference type="KEGG" id="cin:100186612"/>
<sequence>MEIVGKRLLKRKVEKQLKMFSGNEEGKGKSENTEGENNCAEDQTHIEEMRKEKREQMLEQQLQRRTERAKIREEIRKRHKIESSEIDSELVNLESHGDTGDSSLVEMATSISSRLKLVWSNFGSSVGKS</sequence>
<reference evidence="2" key="2">
    <citation type="submission" date="2025-08" db="UniProtKB">
        <authorList>
            <consortium name="Ensembl"/>
        </authorList>
    </citation>
    <scope>IDENTIFICATION</scope>
</reference>
<dbReference type="Ensembl" id="ENSCINT00000035079.1">
    <property type="protein sequence ID" value="ENSCINP00000035513.1"/>
    <property type="gene ID" value="ENSCING00000019062.1"/>
</dbReference>
<dbReference type="RefSeq" id="XP_002131115.1">
    <property type="nucleotide sequence ID" value="XM_002131079.4"/>
</dbReference>
<evidence type="ECO:0000256" key="1">
    <source>
        <dbReference type="SAM" id="MobiDB-lite"/>
    </source>
</evidence>
<dbReference type="Proteomes" id="UP000008144">
    <property type="component" value="Unassembled WGS sequence"/>
</dbReference>
<feature type="region of interest" description="Disordered" evidence="1">
    <location>
        <begin position="19"/>
        <end position="40"/>
    </location>
</feature>
<proteinExistence type="predicted"/>
<protein>
    <submittedName>
        <fullName evidence="2">Uncharacterized LOC100186612</fullName>
    </submittedName>
</protein>
<dbReference type="HOGENOM" id="CLU_1948076_0_0_1"/>
<name>H2Y0S9_CIOIN</name>
<keyword evidence="3" id="KW-1185">Reference proteome</keyword>
<dbReference type="InParanoid" id="H2Y0S9"/>
<gene>
    <name evidence="2" type="primary">LOC100186612</name>
</gene>
<evidence type="ECO:0000313" key="3">
    <source>
        <dbReference type="Proteomes" id="UP000008144"/>
    </source>
</evidence>
<evidence type="ECO:0000313" key="2">
    <source>
        <dbReference type="Ensembl" id="ENSCINP00000035513.1"/>
    </source>
</evidence>
<organism evidence="2 3">
    <name type="scientific">Ciona intestinalis</name>
    <name type="common">Transparent sea squirt</name>
    <name type="synonym">Ascidia intestinalis</name>
    <dbReference type="NCBI Taxonomy" id="7719"/>
    <lineage>
        <taxon>Eukaryota</taxon>
        <taxon>Metazoa</taxon>
        <taxon>Chordata</taxon>
        <taxon>Tunicata</taxon>
        <taxon>Ascidiacea</taxon>
        <taxon>Phlebobranchia</taxon>
        <taxon>Cionidae</taxon>
        <taxon>Ciona</taxon>
    </lineage>
</organism>
<accession>H2Y0S9</accession>
<dbReference type="AlphaFoldDB" id="H2Y0S9"/>
<accession>A0A1W2WH78</accession>
<reference evidence="2" key="3">
    <citation type="submission" date="2025-09" db="UniProtKB">
        <authorList>
            <consortium name="Ensembl"/>
        </authorList>
    </citation>
    <scope>IDENTIFICATION</scope>
</reference>
<reference evidence="3" key="1">
    <citation type="journal article" date="2002" name="Science">
        <title>The draft genome of Ciona intestinalis: insights into chordate and vertebrate origins.</title>
        <authorList>
            <person name="Dehal P."/>
            <person name="Satou Y."/>
            <person name="Campbell R.K."/>
            <person name="Chapman J."/>
            <person name="Degnan B."/>
            <person name="De Tomaso A."/>
            <person name="Davidson B."/>
            <person name="Di Gregorio A."/>
            <person name="Gelpke M."/>
            <person name="Goodstein D.M."/>
            <person name="Harafuji N."/>
            <person name="Hastings K.E."/>
            <person name="Ho I."/>
            <person name="Hotta K."/>
            <person name="Huang W."/>
            <person name="Kawashima T."/>
            <person name="Lemaire P."/>
            <person name="Martinez D."/>
            <person name="Meinertzhagen I.A."/>
            <person name="Necula S."/>
            <person name="Nonaka M."/>
            <person name="Putnam N."/>
            <person name="Rash S."/>
            <person name="Saiga H."/>
            <person name="Satake M."/>
            <person name="Terry A."/>
            <person name="Yamada L."/>
            <person name="Wang H.G."/>
            <person name="Awazu S."/>
            <person name="Azumi K."/>
            <person name="Boore J."/>
            <person name="Branno M."/>
            <person name="Chin-Bow S."/>
            <person name="DeSantis R."/>
            <person name="Doyle S."/>
            <person name="Francino P."/>
            <person name="Keys D.N."/>
            <person name="Haga S."/>
            <person name="Hayashi H."/>
            <person name="Hino K."/>
            <person name="Imai K.S."/>
            <person name="Inaba K."/>
            <person name="Kano S."/>
            <person name="Kobayashi K."/>
            <person name="Kobayashi M."/>
            <person name="Lee B.I."/>
            <person name="Makabe K.W."/>
            <person name="Manohar C."/>
            <person name="Matassi G."/>
            <person name="Medina M."/>
            <person name="Mochizuki Y."/>
            <person name="Mount S."/>
            <person name="Morishita T."/>
            <person name="Miura S."/>
            <person name="Nakayama A."/>
            <person name="Nishizaka S."/>
            <person name="Nomoto H."/>
            <person name="Ohta F."/>
            <person name="Oishi K."/>
            <person name="Rigoutsos I."/>
            <person name="Sano M."/>
            <person name="Sasaki A."/>
            <person name="Sasakura Y."/>
            <person name="Shoguchi E."/>
            <person name="Shin-i T."/>
            <person name="Spagnuolo A."/>
            <person name="Stainier D."/>
            <person name="Suzuki M.M."/>
            <person name="Tassy O."/>
            <person name="Takatori N."/>
            <person name="Tokuoka M."/>
            <person name="Yagi K."/>
            <person name="Yoshizaki F."/>
            <person name="Wada S."/>
            <person name="Zhang C."/>
            <person name="Hyatt P.D."/>
            <person name="Larimer F."/>
            <person name="Detter C."/>
            <person name="Doggett N."/>
            <person name="Glavina T."/>
            <person name="Hawkins T."/>
            <person name="Richardson P."/>
            <person name="Lucas S."/>
            <person name="Kohara Y."/>
            <person name="Levine M."/>
            <person name="Satoh N."/>
            <person name="Rokhsar D.S."/>
        </authorList>
    </citation>
    <scope>NUCLEOTIDE SEQUENCE [LARGE SCALE GENOMIC DNA]</scope>
</reference>
<dbReference type="GeneID" id="100186612"/>